<feature type="transmembrane region" description="Helical" evidence="5">
    <location>
        <begin position="167"/>
        <end position="185"/>
    </location>
</feature>
<dbReference type="GO" id="GO:0016020">
    <property type="term" value="C:membrane"/>
    <property type="evidence" value="ECO:0007669"/>
    <property type="project" value="UniProtKB-SubCell"/>
</dbReference>
<protein>
    <recommendedName>
        <fullName evidence="8">Growth hormone-inducible transmembrane protein</fullName>
    </recommendedName>
</protein>
<evidence type="ECO:0000256" key="5">
    <source>
        <dbReference type="SAM" id="Phobius"/>
    </source>
</evidence>
<comment type="subcellular location">
    <subcellularLocation>
        <location evidence="1">Membrane</location>
        <topology evidence="1">Multi-pass membrane protein</topology>
    </subcellularLocation>
</comment>
<feature type="transmembrane region" description="Helical" evidence="5">
    <location>
        <begin position="135"/>
        <end position="155"/>
    </location>
</feature>
<keyword evidence="7" id="KW-1185">Reference proteome</keyword>
<dbReference type="Proteomes" id="UP001175271">
    <property type="component" value="Unassembled WGS sequence"/>
</dbReference>
<sequence length="301" mass="33285">MLLHFLRNVTPQRISSLCQRKISASSRNLLQSTSKECHSAQWNRFFTKSNKVAEAVLAGAGAFGIGSLCYYGLQFHKGTSTESIVAKSPCWSQEVRDRIGSTYLYLMGSLGICAVSTFLGARSPLIMRMATSQNFGVFASLVGIGVGLALLNRFIPKEHTVPKHLAWVAFPVFCGLISAPLTALGESPALQHYSTLYWGRPALMSLTTYLAVALPCLFIPPLRPLLIPIDLPLTAASLIIFNAFLLYDTQKVVKRAETYPDFDPIAEQVSIFLDVIIFFYDICTLIDKQIKWGGKGGRRRR</sequence>
<evidence type="ECO:0000256" key="3">
    <source>
        <dbReference type="ARBA" id="ARBA00022989"/>
    </source>
</evidence>
<feature type="transmembrane region" description="Helical" evidence="5">
    <location>
        <begin position="52"/>
        <end position="73"/>
    </location>
</feature>
<keyword evidence="3 5" id="KW-1133">Transmembrane helix</keyword>
<dbReference type="InterPro" id="IPR006214">
    <property type="entry name" value="Bax_inhibitor_1-related"/>
</dbReference>
<organism evidence="6 7">
    <name type="scientific">Steinernema hermaphroditum</name>
    <dbReference type="NCBI Taxonomy" id="289476"/>
    <lineage>
        <taxon>Eukaryota</taxon>
        <taxon>Metazoa</taxon>
        <taxon>Ecdysozoa</taxon>
        <taxon>Nematoda</taxon>
        <taxon>Chromadorea</taxon>
        <taxon>Rhabditida</taxon>
        <taxon>Tylenchina</taxon>
        <taxon>Panagrolaimomorpha</taxon>
        <taxon>Strongyloidoidea</taxon>
        <taxon>Steinernematidae</taxon>
        <taxon>Steinernema</taxon>
    </lineage>
</organism>
<keyword evidence="4 5" id="KW-0472">Membrane</keyword>
<accession>A0AA39IMX5</accession>
<evidence type="ECO:0000256" key="1">
    <source>
        <dbReference type="ARBA" id="ARBA00004141"/>
    </source>
</evidence>
<gene>
    <name evidence="6" type="ORF">QR680_009775</name>
</gene>
<name>A0AA39IMX5_9BILA</name>
<keyword evidence="2 5" id="KW-0812">Transmembrane</keyword>
<dbReference type="AlphaFoldDB" id="A0AA39IMX5"/>
<dbReference type="Pfam" id="PF01027">
    <property type="entry name" value="Bax1-I"/>
    <property type="match status" value="1"/>
</dbReference>
<reference evidence="6" key="1">
    <citation type="submission" date="2023-06" db="EMBL/GenBank/DDBJ databases">
        <title>Genomic analysis of the entomopathogenic nematode Steinernema hermaphroditum.</title>
        <authorList>
            <person name="Schwarz E.M."/>
            <person name="Heppert J.K."/>
            <person name="Baniya A."/>
            <person name="Schwartz H.T."/>
            <person name="Tan C.-H."/>
            <person name="Antoshechkin I."/>
            <person name="Sternberg P.W."/>
            <person name="Goodrich-Blair H."/>
            <person name="Dillman A.R."/>
        </authorList>
    </citation>
    <scope>NUCLEOTIDE SEQUENCE</scope>
    <source>
        <strain evidence="6">PS9179</strain>
        <tissue evidence="6">Whole animal</tissue>
    </source>
</reference>
<evidence type="ECO:0000256" key="4">
    <source>
        <dbReference type="ARBA" id="ARBA00023136"/>
    </source>
</evidence>
<evidence type="ECO:0000313" key="7">
    <source>
        <dbReference type="Proteomes" id="UP001175271"/>
    </source>
</evidence>
<evidence type="ECO:0000313" key="6">
    <source>
        <dbReference type="EMBL" id="KAK0426570.1"/>
    </source>
</evidence>
<evidence type="ECO:0000256" key="2">
    <source>
        <dbReference type="ARBA" id="ARBA00022692"/>
    </source>
</evidence>
<feature type="transmembrane region" description="Helical" evidence="5">
    <location>
        <begin position="197"/>
        <end position="220"/>
    </location>
</feature>
<feature type="transmembrane region" description="Helical" evidence="5">
    <location>
        <begin position="103"/>
        <end position="123"/>
    </location>
</feature>
<proteinExistence type="predicted"/>
<feature type="transmembrane region" description="Helical" evidence="5">
    <location>
        <begin position="226"/>
        <end position="247"/>
    </location>
</feature>
<dbReference type="EMBL" id="JAUCMV010000001">
    <property type="protein sequence ID" value="KAK0426570.1"/>
    <property type="molecule type" value="Genomic_DNA"/>
</dbReference>
<evidence type="ECO:0008006" key="8">
    <source>
        <dbReference type="Google" id="ProtNLM"/>
    </source>
</evidence>
<comment type="caution">
    <text evidence="6">The sequence shown here is derived from an EMBL/GenBank/DDBJ whole genome shotgun (WGS) entry which is preliminary data.</text>
</comment>